<dbReference type="GO" id="GO:0009653">
    <property type="term" value="P:anatomical structure morphogenesis"/>
    <property type="evidence" value="ECO:0007669"/>
    <property type="project" value="TreeGrafter"/>
</dbReference>
<accession>F1L0G7</accession>
<dbReference type="PANTHER" id="PTHR47327">
    <property type="entry name" value="FI18240P1-RELATED"/>
    <property type="match status" value="1"/>
</dbReference>
<evidence type="ECO:0000259" key="2">
    <source>
        <dbReference type="PROSITE" id="PS50948"/>
    </source>
</evidence>
<dbReference type="Pfam" id="PF00024">
    <property type="entry name" value="PAN_1"/>
    <property type="match status" value="2"/>
</dbReference>
<evidence type="ECO:0000256" key="1">
    <source>
        <dbReference type="SAM" id="MobiDB-lite"/>
    </source>
</evidence>
<dbReference type="AlphaFoldDB" id="F1L0G7"/>
<organism evidence="3">
    <name type="scientific">Ascaris suum</name>
    <name type="common">Pig roundworm</name>
    <name type="synonym">Ascaris lumbricoides</name>
    <dbReference type="NCBI Taxonomy" id="6253"/>
    <lineage>
        <taxon>Eukaryota</taxon>
        <taxon>Metazoa</taxon>
        <taxon>Ecdysozoa</taxon>
        <taxon>Nematoda</taxon>
        <taxon>Chromadorea</taxon>
        <taxon>Rhabditida</taxon>
        <taxon>Spirurina</taxon>
        <taxon>Ascaridomorpha</taxon>
        <taxon>Ascaridoidea</taxon>
        <taxon>Ascarididae</taxon>
        <taxon>Ascaris</taxon>
    </lineage>
</organism>
<dbReference type="InterPro" id="IPR052774">
    <property type="entry name" value="Celegans_DevNeuronal_Protein"/>
</dbReference>
<dbReference type="SMART" id="SM00473">
    <property type="entry name" value="PAN_AP"/>
    <property type="match status" value="3"/>
</dbReference>
<dbReference type="SUPFAM" id="SSF57414">
    <property type="entry name" value="Hairpin loop containing domain-like"/>
    <property type="match status" value="2"/>
</dbReference>
<feature type="compositionally biased region" description="Acidic residues" evidence="1">
    <location>
        <begin position="165"/>
        <end position="179"/>
    </location>
</feature>
<sequence>MGISLPKYSYPLYYPPKQRGINIVRSEESPHFGFERFVVNGRVVERQRHLDGGKAITVELWNPELHGVDLIAHPGSRIDGSLRPLQKDVINIGQGRNNVERMRLKQLMEKVNGRKHAAGVRSQTSLLPSSYSAEQDAEPVVSKEINVGSVKACCGYETDVYTAEEYDSQPSESTEDELFSSDGFHSSSDTEHEVPGNSILNVHAARRNSFELSQRYVDECFVVKKDRFLTGVSPFERRVVKSQTQCAQFCLSLDYCVSALYSSISTCDAFNTKSGDGQAQLLKLSGYIYLEPKPGKSSSCLIDAARRSSKLYGLSLAYNRAMPPLSRLNKETVDIYRTLIDDDNSFPADPPSTHFKDRCQRGETMIIQKSVGWRLIRRTGREMEFTSAEEDCVFACSINLAKDLVPFECSSAVYDVTSRICTLSVLSAGQDRNDDLISDKRAVYFEKMCLTDSLAALCERKRIERQPQHILLRHMSTAVTVSSLSACIQRCLSWRNEGDNFQCRSVMYFHEEEVENCVLNRRTRKERPGDFIEELVSPVDYIDMGECLSRSTTSLKSRVVMERTV</sequence>
<reference evidence="3" key="1">
    <citation type="journal article" date="2011" name="Genome Res.">
        <title>Deep small RNA sequencing from the nematode Ascaris reveals conservation, functional diversification, and novel developmental profiles.</title>
        <authorList>
            <person name="Wang J."/>
            <person name="Czech B."/>
            <person name="Crunk A."/>
            <person name="Wallace A."/>
            <person name="Mitreva M."/>
            <person name="Hannon G.J."/>
            <person name="Davis R.E."/>
        </authorList>
    </citation>
    <scope>NUCLEOTIDE SEQUENCE</scope>
</reference>
<dbReference type="PANTHER" id="PTHR47327:SF1">
    <property type="entry name" value="RE15579P"/>
    <property type="match status" value="1"/>
</dbReference>
<feature type="domain" description="Apple" evidence="2">
    <location>
        <begin position="458"/>
        <end position="547"/>
    </location>
</feature>
<feature type="region of interest" description="Disordered" evidence="1">
    <location>
        <begin position="165"/>
        <end position="195"/>
    </location>
</feature>
<protein>
    <recommendedName>
        <fullName evidence="2">Apple domain-containing protein</fullName>
    </recommendedName>
</protein>
<proteinExistence type="evidence at transcript level"/>
<name>F1L0G7_ASCSU</name>
<dbReference type="Gene3D" id="3.50.4.10">
    <property type="entry name" value="Hepatocyte Growth Factor"/>
    <property type="match status" value="2"/>
</dbReference>
<dbReference type="InterPro" id="IPR003609">
    <property type="entry name" value="Pan_app"/>
</dbReference>
<dbReference type="EMBL" id="JI169054">
    <property type="protein sequence ID" value="ADY43621.1"/>
    <property type="molecule type" value="mRNA"/>
</dbReference>
<evidence type="ECO:0000313" key="3">
    <source>
        <dbReference type="EMBL" id="ADY43621.1"/>
    </source>
</evidence>
<dbReference type="PROSITE" id="PS50948">
    <property type="entry name" value="PAN"/>
    <property type="match status" value="2"/>
</dbReference>
<feature type="domain" description="Apple" evidence="2">
    <location>
        <begin position="359"/>
        <end position="449"/>
    </location>
</feature>
<dbReference type="CDD" id="cd01099">
    <property type="entry name" value="PAN_AP_HGF"/>
    <property type="match status" value="1"/>
</dbReference>